<keyword evidence="1" id="KW-1133">Transmembrane helix</keyword>
<dbReference type="EMBL" id="CP114014">
    <property type="protein sequence ID" value="XAY06077.1"/>
    <property type="molecule type" value="Genomic_DNA"/>
</dbReference>
<sequence>MSTSTPARLVVNVDALWGADPRWYRIGDVSLGDRGVPQLVIFYAAAGVILGWLLTSLPVGVRFWPAGLIVTLVAAALGFVRPGGLRVHQFAPVAAAHLVAPRHLHGWHPCPSPEQQWRPGPLPMEGDGSRPQFEELAYTGPGLIVRHRPARHVRLRLRPHERLLGRRAGRQVLTPIPAAGCLTEGREVLVPAGVTVRVRRER</sequence>
<organism evidence="2">
    <name type="scientific">Paraconexibacter sp. AEG42_29</name>
    <dbReference type="NCBI Taxonomy" id="2997339"/>
    <lineage>
        <taxon>Bacteria</taxon>
        <taxon>Bacillati</taxon>
        <taxon>Actinomycetota</taxon>
        <taxon>Thermoleophilia</taxon>
        <taxon>Solirubrobacterales</taxon>
        <taxon>Paraconexibacteraceae</taxon>
        <taxon>Paraconexibacter</taxon>
    </lineage>
</organism>
<proteinExistence type="predicted"/>
<dbReference type="AlphaFoldDB" id="A0AAU7AWN5"/>
<protein>
    <submittedName>
        <fullName evidence="2">Uncharacterized protein</fullName>
    </submittedName>
</protein>
<keyword evidence="1" id="KW-0812">Transmembrane</keyword>
<dbReference type="RefSeq" id="WP_354697316.1">
    <property type="nucleotide sequence ID" value="NZ_CP114014.1"/>
</dbReference>
<name>A0AAU7AWN5_9ACTN</name>
<evidence type="ECO:0000256" key="1">
    <source>
        <dbReference type="SAM" id="Phobius"/>
    </source>
</evidence>
<evidence type="ECO:0000313" key="2">
    <source>
        <dbReference type="EMBL" id="XAY06077.1"/>
    </source>
</evidence>
<feature type="transmembrane region" description="Helical" evidence="1">
    <location>
        <begin position="39"/>
        <end position="57"/>
    </location>
</feature>
<reference evidence="2" key="1">
    <citation type="submission" date="2022-12" db="EMBL/GenBank/DDBJ databases">
        <title>Paraconexibacter alkalitolerans sp. nov. and Baekduia alba sp. nov., isolated from soil and emended description of the genera Paraconexibacter (Chun et al., 2020) and Baekduia (An et al., 2020).</title>
        <authorList>
            <person name="Vieira S."/>
            <person name="Huber K.J."/>
            <person name="Geppert A."/>
            <person name="Wolf J."/>
            <person name="Neumann-Schaal M."/>
            <person name="Muesken M."/>
            <person name="Overmann J."/>
        </authorList>
    </citation>
    <scope>NUCLEOTIDE SEQUENCE</scope>
    <source>
        <strain evidence="2">AEG42_29</strain>
    </source>
</reference>
<keyword evidence="1" id="KW-0472">Membrane</keyword>
<feature type="transmembrane region" description="Helical" evidence="1">
    <location>
        <begin position="63"/>
        <end position="80"/>
    </location>
</feature>
<gene>
    <name evidence="2" type="ORF">DSM112329_02939</name>
</gene>
<dbReference type="KEGG" id="parq:DSM112329_02939"/>
<accession>A0AAU7AWN5</accession>